<name>A0A9N9NIP5_9GLOM</name>
<dbReference type="EMBL" id="CAJVQA010016160">
    <property type="protein sequence ID" value="CAG8741418.1"/>
    <property type="molecule type" value="Genomic_DNA"/>
</dbReference>
<reference evidence="1" key="1">
    <citation type="submission" date="2021-06" db="EMBL/GenBank/DDBJ databases">
        <authorList>
            <person name="Kallberg Y."/>
            <person name="Tangrot J."/>
            <person name="Rosling A."/>
        </authorList>
    </citation>
    <scope>NUCLEOTIDE SEQUENCE</scope>
    <source>
        <strain evidence="1">FL966</strain>
    </source>
</reference>
<dbReference type="Proteomes" id="UP000789759">
    <property type="component" value="Unassembled WGS sequence"/>
</dbReference>
<gene>
    <name evidence="1" type="ORF">CPELLU_LOCUS14113</name>
</gene>
<accession>A0A9N9NIP5</accession>
<feature type="non-terminal residue" evidence="1">
    <location>
        <position position="1"/>
    </location>
</feature>
<proteinExistence type="predicted"/>
<evidence type="ECO:0000313" key="2">
    <source>
        <dbReference type="Proteomes" id="UP000789759"/>
    </source>
</evidence>
<sequence>PPGLHSYTLVLTQDDPIPKKRKLKKVKMPKIESVVQIRIEFNYLPGWPPQY</sequence>
<protein>
    <submittedName>
        <fullName evidence="1">12512_t:CDS:1</fullName>
    </submittedName>
</protein>
<keyword evidence="2" id="KW-1185">Reference proteome</keyword>
<comment type="caution">
    <text evidence="1">The sequence shown here is derived from an EMBL/GenBank/DDBJ whole genome shotgun (WGS) entry which is preliminary data.</text>
</comment>
<dbReference type="AlphaFoldDB" id="A0A9N9NIP5"/>
<organism evidence="1 2">
    <name type="scientific">Cetraspora pellucida</name>
    <dbReference type="NCBI Taxonomy" id="1433469"/>
    <lineage>
        <taxon>Eukaryota</taxon>
        <taxon>Fungi</taxon>
        <taxon>Fungi incertae sedis</taxon>
        <taxon>Mucoromycota</taxon>
        <taxon>Glomeromycotina</taxon>
        <taxon>Glomeromycetes</taxon>
        <taxon>Diversisporales</taxon>
        <taxon>Gigasporaceae</taxon>
        <taxon>Cetraspora</taxon>
    </lineage>
</organism>
<evidence type="ECO:0000313" key="1">
    <source>
        <dbReference type="EMBL" id="CAG8741418.1"/>
    </source>
</evidence>